<evidence type="ECO:0000313" key="1">
    <source>
        <dbReference type="EMBL" id="ASS38190.1"/>
    </source>
</evidence>
<protein>
    <recommendedName>
        <fullName evidence="3">DUF4352 domain-containing protein</fullName>
    </recommendedName>
</protein>
<evidence type="ECO:0000313" key="2">
    <source>
        <dbReference type="Proteomes" id="UP000214689"/>
    </source>
</evidence>
<dbReference type="EMBL" id="CP016199">
    <property type="protein sequence ID" value="ASS38190.1"/>
    <property type="molecule type" value="Genomic_DNA"/>
</dbReference>
<name>A0A223AT97_9FIRM</name>
<reference evidence="2" key="1">
    <citation type="submission" date="2016-05" db="EMBL/GenBank/DDBJ databases">
        <authorList>
            <person name="Holder M.E."/>
            <person name="Ajami N.J."/>
            <person name="Petrosino J.F."/>
        </authorList>
    </citation>
    <scope>NUCLEOTIDE SEQUENCE [LARGE SCALE GENOMIC DNA]</scope>
    <source>
        <strain evidence="2">ATCC 700696</strain>
    </source>
</reference>
<dbReference type="AlphaFoldDB" id="A0A223AT97"/>
<accession>A0A223AT97</accession>
<evidence type="ECO:0008006" key="3">
    <source>
        <dbReference type="Google" id="ProtNLM"/>
    </source>
</evidence>
<sequence>MTTPKRHSIKFIIVLLLGLTIVLTMPGCSSSFSESKIKELYDHPEDFKGKTVKNLTMQIVAIDNVKGEVHLQAFENFVKAEHPTVVVLGDDKVKYEEGEYIKVSGKILGKVAVVDEEGVEMDAMKLKAKKIKKIKSTDAIPAEDTLDIGYDVKEKGVSASIEKIDFTSDDTRVYIKVKNGTKKTIEIFPEQSLIVQDGNDYMSDAENFIYEDVHLEKRVKAGETTSGVIIFKRIDQNLPFTFTLEGGDSNGNEFKLPFVFEMQ</sequence>
<proteinExistence type="predicted"/>
<organism evidence="1 2">
    <name type="scientific">Mogibacterium pumilum</name>
    <dbReference type="NCBI Taxonomy" id="86332"/>
    <lineage>
        <taxon>Bacteria</taxon>
        <taxon>Bacillati</taxon>
        <taxon>Bacillota</taxon>
        <taxon>Clostridia</taxon>
        <taxon>Peptostreptococcales</taxon>
        <taxon>Anaerovoracaceae</taxon>
        <taxon>Mogibacterium</taxon>
    </lineage>
</organism>
<gene>
    <name evidence="1" type="ORF">AXF17_07100</name>
</gene>
<dbReference type="RefSeq" id="WP_094234430.1">
    <property type="nucleotide sequence ID" value="NZ_CP016199.1"/>
</dbReference>
<keyword evidence="2" id="KW-1185">Reference proteome</keyword>
<dbReference type="Proteomes" id="UP000214689">
    <property type="component" value="Chromosome"/>
</dbReference>
<dbReference type="OrthoDB" id="517663at2"/>